<dbReference type="Proteomes" id="UP001596289">
    <property type="component" value="Unassembled WGS sequence"/>
</dbReference>
<evidence type="ECO:0000313" key="2">
    <source>
        <dbReference type="Proteomes" id="UP001596289"/>
    </source>
</evidence>
<dbReference type="Pfam" id="PF13479">
    <property type="entry name" value="AAA_24"/>
    <property type="match status" value="1"/>
</dbReference>
<sequence length="238" mass="26737">MKVIKATEINKPAALRILYAAPGMGKTSTLQYMPGRKLIIDLDGTSSVLSNKPDIDIVTLDDPYNPRESLPKLLKEIKDKHLDEYDSIALDNISELENAVLTEYGKKGNNNGVPGIQNYQQLQFFELDMIRYMKNWNKNIVITAWEQTDDFATESGQTFTRAYPQIRKPILSNVMGLALQVGRLQVSAKTGKRGIILTPSNAVFAKNQLDQREFCLQEDLFKEGDDNVSAEILPDEPS</sequence>
<organism evidence="1 2">
    <name type="scientific">Loigolactobacillus jiayinensis</name>
    <dbReference type="NCBI Taxonomy" id="2486016"/>
    <lineage>
        <taxon>Bacteria</taxon>
        <taxon>Bacillati</taxon>
        <taxon>Bacillota</taxon>
        <taxon>Bacilli</taxon>
        <taxon>Lactobacillales</taxon>
        <taxon>Lactobacillaceae</taxon>
        <taxon>Loigolactobacillus</taxon>
    </lineage>
</organism>
<comment type="caution">
    <text evidence="1">The sequence shown here is derived from an EMBL/GenBank/DDBJ whole genome shotgun (WGS) entry which is preliminary data.</text>
</comment>
<dbReference type="NCBIfam" id="TIGR01618">
    <property type="entry name" value="phage_P_loop"/>
    <property type="match status" value="1"/>
</dbReference>
<dbReference type="InterPro" id="IPR006505">
    <property type="entry name" value="Phage_nucleotide-bp"/>
</dbReference>
<evidence type="ECO:0000313" key="1">
    <source>
        <dbReference type="EMBL" id="MFC6170473.1"/>
    </source>
</evidence>
<accession>A0ABW1RFC8</accession>
<dbReference type="EMBL" id="JBHSSL010000042">
    <property type="protein sequence ID" value="MFC6170473.1"/>
    <property type="molecule type" value="Genomic_DNA"/>
</dbReference>
<reference evidence="2" key="1">
    <citation type="journal article" date="2019" name="Int. J. Syst. Evol. Microbiol.">
        <title>The Global Catalogue of Microorganisms (GCM) 10K type strain sequencing project: providing services to taxonomists for standard genome sequencing and annotation.</title>
        <authorList>
            <consortium name="The Broad Institute Genomics Platform"/>
            <consortium name="The Broad Institute Genome Sequencing Center for Infectious Disease"/>
            <person name="Wu L."/>
            <person name="Ma J."/>
        </authorList>
    </citation>
    <scope>NUCLEOTIDE SEQUENCE [LARGE SCALE GENOMIC DNA]</scope>
    <source>
        <strain evidence="2">CCM 8904</strain>
    </source>
</reference>
<dbReference type="RefSeq" id="WP_125552536.1">
    <property type="nucleotide sequence ID" value="NZ_JBHSSL010000042.1"/>
</dbReference>
<keyword evidence="2" id="KW-1185">Reference proteome</keyword>
<proteinExistence type="predicted"/>
<gene>
    <name evidence="1" type="ORF">ACFQGP_07775</name>
</gene>
<protein>
    <submittedName>
        <fullName evidence="1">AAA family ATPase</fullName>
    </submittedName>
</protein>
<name>A0ABW1RFC8_9LACO</name>